<dbReference type="OrthoDB" id="5583901at2759"/>
<feature type="compositionally biased region" description="Polar residues" evidence="1">
    <location>
        <begin position="520"/>
        <end position="534"/>
    </location>
</feature>
<dbReference type="EMBL" id="MCFL01000007">
    <property type="protein sequence ID" value="ORZ38972.1"/>
    <property type="molecule type" value="Genomic_DNA"/>
</dbReference>
<feature type="compositionally biased region" description="Polar residues" evidence="1">
    <location>
        <begin position="436"/>
        <end position="448"/>
    </location>
</feature>
<protein>
    <submittedName>
        <fullName evidence="2">Uncharacterized protein</fullName>
    </submittedName>
</protein>
<reference evidence="2 3" key="1">
    <citation type="submission" date="2016-07" db="EMBL/GenBank/DDBJ databases">
        <title>Pervasive Adenine N6-methylation of Active Genes in Fungi.</title>
        <authorList>
            <consortium name="DOE Joint Genome Institute"/>
            <person name="Mondo S.J."/>
            <person name="Dannebaum R.O."/>
            <person name="Kuo R.C."/>
            <person name="Labutti K."/>
            <person name="Haridas S."/>
            <person name="Kuo A."/>
            <person name="Salamov A."/>
            <person name="Ahrendt S.R."/>
            <person name="Lipzen A."/>
            <person name="Sullivan W."/>
            <person name="Andreopoulos W.B."/>
            <person name="Clum A."/>
            <person name="Lindquist E."/>
            <person name="Daum C."/>
            <person name="Ramamoorthy G.K."/>
            <person name="Gryganskyi A."/>
            <person name="Culley D."/>
            <person name="Magnuson J.K."/>
            <person name="James T.Y."/>
            <person name="O'Malley M.A."/>
            <person name="Stajich J.E."/>
            <person name="Spatafora J.W."/>
            <person name="Visel A."/>
            <person name="Grigoriev I.V."/>
        </authorList>
    </citation>
    <scope>NUCLEOTIDE SEQUENCE [LARGE SCALE GENOMIC DNA]</scope>
    <source>
        <strain evidence="2 3">PL171</strain>
    </source>
</reference>
<feature type="compositionally biased region" description="Basic and acidic residues" evidence="1">
    <location>
        <begin position="213"/>
        <end position="222"/>
    </location>
</feature>
<feature type="compositionally biased region" description="Low complexity" evidence="1">
    <location>
        <begin position="670"/>
        <end position="680"/>
    </location>
</feature>
<feature type="region of interest" description="Disordered" evidence="1">
    <location>
        <begin position="516"/>
        <end position="747"/>
    </location>
</feature>
<feature type="compositionally biased region" description="Polar residues" evidence="1">
    <location>
        <begin position="566"/>
        <end position="575"/>
    </location>
</feature>
<feature type="compositionally biased region" description="Low complexity" evidence="1">
    <location>
        <begin position="487"/>
        <end position="500"/>
    </location>
</feature>
<gene>
    <name evidence="2" type="ORF">BCR44DRAFT_1428159</name>
</gene>
<evidence type="ECO:0000313" key="2">
    <source>
        <dbReference type="EMBL" id="ORZ38972.1"/>
    </source>
</evidence>
<feature type="region of interest" description="Disordered" evidence="1">
    <location>
        <begin position="156"/>
        <end position="263"/>
    </location>
</feature>
<dbReference type="AlphaFoldDB" id="A0A1Y2I0P6"/>
<proteinExistence type="predicted"/>
<feature type="compositionally biased region" description="Polar residues" evidence="1">
    <location>
        <begin position="166"/>
        <end position="177"/>
    </location>
</feature>
<feature type="region of interest" description="Disordered" evidence="1">
    <location>
        <begin position="18"/>
        <end position="126"/>
    </location>
</feature>
<organism evidence="2 3">
    <name type="scientific">Catenaria anguillulae PL171</name>
    <dbReference type="NCBI Taxonomy" id="765915"/>
    <lineage>
        <taxon>Eukaryota</taxon>
        <taxon>Fungi</taxon>
        <taxon>Fungi incertae sedis</taxon>
        <taxon>Blastocladiomycota</taxon>
        <taxon>Blastocladiomycetes</taxon>
        <taxon>Blastocladiales</taxon>
        <taxon>Catenariaceae</taxon>
        <taxon>Catenaria</taxon>
    </lineage>
</organism>
<name>A0A1Y2I0P6_9FUNG</name>
<feature type="compositionally biased region" description="Basic and acidic residues" evidence="1">
    <location>
        <begin position="18"/>
        <end position="60"/>
    </location>
</feature>
<comment type="caution">
    <text evidence="2">The sequence shown here is derived from an EMBL/GenBank/DDBJ whole genome shotgun (WGS) entry which is preliminary data.</text>
</comment>
<feature type="compositionally biased region" description="Acidic residues" evidence="1">
    <location>
        <begin position="92"/>
        <end position="109"/>
    </location>
</feature>
<evidence type="ECO:0000256" key="1">
    <source>
        <dbReference type="SAM" id="MobiDB-lite"/>
    </source>
</evidence>
<dbReference type="Proteomes" id="UP000193411">
    <property type="component" value="Unassembled WGS sequence"/>
</dbReference>
<feature type="compositionally biased region" description="Basic and acidic residues" evidence="1">
    <location>
        <begin position="585"/>
        <end position="595"/>
    </location>
</feature>
<sequence>MESRLAQALADREAELARIREDEHAEHEAELDALRRQMHDEMESERERLAKERAELEALRAEVSNATERLHRDRSGSVIGGNERSSGLGQLEDVDDGNASDGNEEEADVSEIKPSAAPTAQPPDMSALLAHLEQKQESALATLRDMVVKEIAAVRDQVSHTEDSSKQATSELGSSLAQRLEGLQSMLMQNQLGGKSKARSVSLPKLDIPPPPKHQELEHEQYNDSFAEEQHDEPEPPRMPTKSKSRSYDMEEQQSAKRNGPPLSIITAPPEHNEHAHLGMESDWPIISRHLRTHKHISLPYAPWIKSAMPHPPVQVIQMREQIAADLRRALTQRGVTTEALNDPEAFESLVNASEQEKEDMHARDACFGPMYEIIWDDMEALTAKQFRFKPKPVMSPNKTTRFTPAIRGTTLAPGSNWRKIVSPSSPARGVLKSVLRSSMAKSPSTPTRRVDWNSPKSPESDVDSDSDDSDKGVAQKAKSAFKSITSRSPGNSGNSSSWGGVRGATSAISNLRSPFASLPNRQSASAGPSTIGGNKSAFPMKSSPLRRGFPSAESPIPEETESESNYDSPSTAFRSSDYAPLTPKTRERHRDGKDAGPSVIGAKRQTAFGNSGNGHGLTSPMSSPVGARSVGFASVVSAAQSTRGSGRKSRGEQDQVSGTDEDDSHSEVSPPQKQPQSKPVADTFGLRPSGGSGTGSGSRLIRDKPGLNHVEVSSDESSYVAAPSRQPASIPKKTAALPEPETADSSGIGQLLNELVSDDEAAEQQQEATRPPPIVTRVIETKPAHNFSEWDVESV</sequence>
<evidence type="ECO:0000313" key="3">
    <source>
        <dbReference type="Proteomes" id="UP000193411"/>
    </source>
</evidence>
<keyword evidence="3" id="KW-1185">Reference proteome</keyword>
<feature type="region of interest" description="Disordered" evidence="1">
    <location>
        <begin position="435"/>
        <end position="501"/>
    </location>
</feature>
<accession>A0A1Y2I0P6</accession>